<dbReference type="OrthoDB" id="416786at2759"/>
<dbReference type="SUPFAM" id="SSF56801">
    <property type="entry name" value="Acetyl-CoA synthetase-like"/>
    <property type="match status" value="4"/>
</dbReference>
<dbReference type="SUPFAM" id="SSF47336">
    <property type="entry name" value="ACP-like"/>
    <property type="match status" value="5"/>
</dbReference>
<dbReference type="Gene3D" id="1.10.1200.10">
    <property type="entry name" value="ACP-like"/>
    <property type="match status" value="5"/>
</dbReference>
<dbReference type="InterPro" id="IPR023213">
    <property type="entry name" value="CAT-like_dom_sf"/>
</dbReference>
<comment type="similarity">
    <text evidence="7">Belongs to the NRP synthetase family.</text>
</comment>
<feature type="domain" description="Carrier" evidence="8">
    <location>
        <begin position="166"/>
        <end position="245"/>
    </location>
</feature>
<dbReference type="Pfam" id="PF00501">
    <property type="entry name" value="AMP-binding"/>
    <property type="match status" value="3"/>
</dbReference>
<dbReference type="InterPro" id="IPR006162">
    <property type="entry name" value="Ppantetheine_attach_site"/>
</dbReference>
<feature type="domain" description="Carrier" evidence="8">
    <location>
        <begin position="2951"/>
        <end position="3027"/>
    </location>
</feature>
<comment type="pathway">
    <text evidence="2">Secondary metabolite biosynthesis.</text>
</comment>
<dbReference type="SMART" id="SM00823">
    <property type="entry name" value="PKS_PP"/>
    <property type="match status" value="5"/>
</dbReference>
<evidence type="ECO:0000256" key="7">
    <source>
        <dbReference type="ARBA" id="ARBA00029454"/>
    </source>
</evidence>
<dbReference type="FunFam" id="3.30.559.30:FF:000003">
    <property type="entry name" value="Nonribosomal peptide synthase SidD"/>
    <property type="match status" value="4"/>
</dbReference>
<dbReference type="PANTHER" id="PTHR45527:SF16">
    <property type="entry name" value="NONRIBOSOMAL PEPTIDE SYNTHASE ATNA-RELATED"/>
    <property type="match status" value="1"/>
</dbReference>
<dbReference type="Proteomes" id="UP000078397">
    <property type="component" value="Unassembled WGS sequence"/>
</dbReference>
<evidence type="ECO:0000256" key="2">
    <source>
        <dbReference type="ARBA" id="ARBA00005179"/>
    </source>
</evidence>
<organism evidence="9 10">
    <name type="scientific">Pochonia chlamydosporia 170</name>
    <dbReference type="NCBI Taxonomy" id="1380566"/>
    <lineage>
        <taxon>Eukaryota</taxon>
        <taxon>Fungi</taxon>
        <taxon>Dikarya</taxon>
        <taxon>Ascomycota</taxon>
        <taxon>Pezizomycotina</taxon>
        <taxon>Sordariomycetes</taxon>
        <taxon>Hypocreomycetidae</taxon>
        <taxon>Hypocreales</taxon>
        <taxon>Clavicipitaceae</taxon>
        <taxon>Pochonia</taxon>
    </lineage>
</organism>
<keyword evidence="6" id="KW-0808">Transferase</keyword>
<reference evidence="9 10" key="1">
    <citation type="journal article" date="2016" name="PLoS Pathog.">
        <title>Biosynthesis of antibiotic leucinostatins in bio-control fungus Purpureocillium lilacinum and their inhibition on phytophthora revealed by genome mining.</title>
        <authorList>
            <person name="Wang G."/>
            <person name="Liu Z."/>
            <person name="Lin R."/>
            <person name="Li E."/>
            <person name="Mao Z."/>
            <person name="Ling J."/>
            <person name="Yang Y."/>
            <person name="Yin W.B."/>
            <person name="Xie B."/>
        </authorList>
    </citation>
    <scope>NUCLEOTIDE SEQUENCE [LARGE SCALE GENOMIC DNA]</scope>
    <source>
        <strain evidence="9">170</strain>
    </source>
</reference>
<dbReference type="Gene3D" id="3.40.50.720">
    <property type="entry name" value="NAD(P)-binding Rossmann-like Domain"/>
    <property type="match status" value="1"/>
</dbReference>
<evidence type="ECO:0000256" key="5">
    <source>
        <dbReference type="ARBA" id="ARBA00022598"/>
    </source>
</evidence>
<dbReference type="Gene3D" id="3.40.50.12780">
    <property type="entry name" value="N-terminal domain of ligase-like"/>
    <property type="match status" value="3"/>
</dbReference>
<dbReference type="FunFam" id="3.30.300.30:FF:000015">
    <property type="entry name" value="Nonribosomal peptide synthase SidD"/>
    <property type="match status" value="3"/>
</dbReference>
<dbReference type="InterPro" id="IPR009081">
    <property type="entry name" value="PP-bd_ACP"/>
</dbReference>
<dbReference type="InterPro" id="IPR036736">
    <property type="entry name" value="ACP-like_sf"/>
</dbReference>
<dbReference type="Pfam" id="PF00550">
    <property type="entry name" value="PP-binding"/>
    <property type="match status" value="5"/>
</dbReference>
<keyword evidence="5" id="KW-0436">Ligase</keyword>
<dbReference type="InterPro" id="IPR000873">
    <property type="entry name" value="AMP-dep_synth/lig_dom"/>
</dbReference>
<dbReference type="Gene3D" id="3.30.559.10">
    <property type="entry name" value="Chloramphenicol acetyltransferase-like domain"/>
    <property type="match status" value="4"/>
</dbReference>
<dbReference type="FunFam" id="3.40.50.980:FF:000001">
    <property type="entry name" value="Non-ribosomal peptide synthetase"/>
    <property type="match status" value="1"/>
</dbReference>
<dbReference type="STRING" id="1380566.A0A179FX36"/>
<dbReference type="SUPFAM" id="SSF51735">
    <property type="entry name" value="NAD(P)-binding Rossmann-fold domains"/>
    <property type="match status" value="1"/>
</dbReference>
<name>A0A179FX36_METCM</name>
<dbReference type="NCBIfam" id="NF003417">
    <property type="entry name" value="PRK04813.1"/>
    <property type="match status" value="5"/>
</dbReference>
<feature type="domain" description="Carrier" evidence="8">
    <location>
        <begin position="3990"/>
        <end position="4068"/>
    </location>
</feature>
<keyword evidence="4" id="KW-0597">Phosphoprotein</keyword>
<dbReference type="InterPro" id="IPR036291">
    <property type="entry name" value="NAD(P)-bd_dom_sf"/>
</dbReference>
<dbReference type="InterPro" id="IPR010071">
    <property type="entry name" value="AA_adenyl_dom"/>
</dbReference>
<accession>A0A179FX36</accession>
<evidence type="ECO:0000256" key="3">
    <source>
        <dbReference type="ARBA" id="ARBA00022450"/>
    </source>
</evidence>
<evidence type="ECO:0000313" key="9">
    <source>
        <dbReference type="EMBL" id="OAQ69750.1"/>
    </source>
</evidence>
<keyword evidence="3" id="KW-0596">Phosphopantetheine</keyword>
<dbReference type="NCBIfam" id="TIGR01733">
    <property type="entry name" value="AA-adenyl-dom"/>
    <property type="match status" value="1"/>
</dbReference>
<dbReference type="PROSITE" id="PS50075">
    <property type="entry name" value="CARRIER"/>
    <property type="match status" value="5"/>
</dbReference>
<comment type="pathway">
    <text evidence="1">Alkaloid biosynthesis; ergot alkaloid biosynthesis.</text>
</comment>
<dbReference type="GO" id="GO:0016740">
    <property type="term" value="F:transferase activity"/>
    <property type="evidence" value="ECO:0007669"/>
    <property type="project" value="UniProtKB-KW"/>
</dbReference>
<dbReference type="InterPro" id="IPR020806">
    <property type="entry name" value="PKS_PP-bd"/>
</dbReference>
<dbReference type="Gene3D" id="2.30.38.10">
    <property type="entry name" value="Luciferase, Domain 3"/>
    <property type="match status" value="1"/>
</dbReference>
<evidence type="ECO:0000256" key="4">
    <source>
        <dbReference type="ARBA" id="ARBA00022553"/>
    </source>
</evidence>
<dbReference type="GO" id="GO:0016874">
    <property type="term" value="F:ligase activity"/>
    <property type="evidence" value="ECO:0007669"/>
    <property type="project" value="UniProtKB-KW"/>
</dbReference>
<dbReference type="PROSITE" id="PS00012">
    <property type="entry name" value="PHOSPHOPANTETHEINE"/>
    <property type="match status" value="2"/>
</dbReference>
<dbReference type="InterPro" id="IPR013120">
    <property type="entry name" value="FAR_NAD-bd"/>
</dbReference>
<dbReference type="InterPro" id="IPR042099">
    <property type="entry name" value="ANL_N_sf"/>
</dbReference>
<feature type="domain" description="Carrier" evidence="8">
    <location>
        <begin position="2299"/>
        <end position="2375"/>
    </location>
</feature>
<gene>
    <name evidence="9" type="ORF">VFPPC_02332</name>
</gene>
<dbReference type="Pfam" id="PF00668">
    <property type="entry name" value="Condensation"/>
    <property type="match status" value="4"/>
</dbReference>
<proteinExistence type="inferred from homology"/>
<dbReference type="NCBIfam" id="TIGR01746">
    <property type="entry name" value="Thioester-redct"/>
    <property type="match status" value="1"/>
</dbReference>
<dbReference type="GO" id="GO:0044550">
    <property type="term" value="P:secondary metabolite biosynthetic process"/>
    <property type="evidence" value="ECO:0007669"/>
    <property type="project" value="TreeGrafter"/>
</dbReference>
<evidence type="ECO:0000313" key="10">
    <source>
        <dbReference type="Proteomes" id="UP000078397"/>
    </source>
</evidence>
<dbReference type="RefSeq" id="XP_018146287.1">
    <property type="nucleotide sequence ID" value="XM_018282000.1"/>
</dbReference>
<keyword evidence="10" id="KW-1185">Reference proteome</keyword>
<dbReference type="Gene3D" id="3.30.559.30">
    <property type="entry name" value="Nonribosomal peptide synthetase, condensation domain"/>
    <property type="match status" value="4"/>
</dbReference>
<protein>
    <submittedName>
        <fullName evidence="9">Non-ribosomal peptide synthetase NPS4</fullName>
    </submittedName>
</protein>
<dbReference type="GeneID" id="28845994"/>
<dbReference type="CDD" id="cd19545">
    <property type="entry name" value="FUM14_C_NRPS-like"/>
    <property type="match status" value="4"/>
</dbReference>
<dbReference type="InterPro" id="IPR045851">
    <property type="entry name" value="AMP-bd_C_sf"/>
</dbReference>
<dbReference type="KEGG" id="pchm:VFPPC_02332"/>
<dbReference type="Gene3D" id="3.30.300.30">
    <property type="match status" value="3"/>
</dbReference>
<feature type="domain" description="Carrier" evidence="8">
    <location>
        <begin position="1212"/>
        <end position="1288"/>
    </location>
</feature>
<dbReference type="GO" id="GO:0031177">
    <property type="term" value="F:phosphopantetheine binding"/>
    <property type="evidence" value="ECO:0007669"/>
    <property type="project" value="InterPro"/>
</dbReference>
<dbReference type="EMBL" id="LSBJ02000002">
    <property type="protein sequence ID" value="OAQ69750.1"/>
    <property type="molecule type" value="Genomic_DNA"/>
</dbReference>
<evidence type="ECO:0000259" key="8">
    <source>
        <dbReference type="PROSITE" id="PS50075"/>
    </source>
</evidence>
<evidence type="ECO:0000256" key="6">
    <source>
        <dbReference type="ARBA" id="ARBA00022679"/>
    </source>
</evidence>
<dbReference type="Gene3D" id="3.40.50.980">
    <property type="match status" value="2"/>
</dbReference>
<sequence length="4482" mass="495438">MAPGKIEEERTGFDHWRNKADDLSGNLNASLEEWRLESERIILQQALIKDAKIVRLDHSGTDTIWVAFISLTDSVSDNRETAVYTARKALMKGRKSTGKKSLPVPKKWAVVANVSSISTKSIDEESLGRIMTGCPDGDTLAALKQNIRHALKRKEFAGENFDSEDSHTIPMEEAMKLLWCHVLRVRAESIQSHDTFMRHGGDSITAIELATTARECNIGIDVPTIIQHPRLRTMAAAACLIEQEVVGTPEPFSLLSPIELPGVLETAYEQCEMLRDETIEDAYPCSPLQEGLMGLAIRQPGSYITRRSQPLPPDINVNRFKAAWERTISQCSNLRTRIIMCRVGAVQIVWENDISWDDLSLSPQSSTGQDLHVAYGTRLNRYSISRDPTSGRFHFIWVMHHSIFDGWTVRAILELLYQQYYHLEAPPITPAPYSGYIRYIKSSKITSSIEYWRSQLSGAKRATFPPNASSDRHKEGIAGHYKHEISLPGMKQESMTMATVLRTTWAILLSRYCDTNDICFGTTVSGRQAPVASLDRMLGPVIATVPVRIRIEPPQPISQILLTVQNQAVEMVKHEHFGLQNIAKLNPDAKDACDFSSLFLIQPAIDLTPRNANDGQILAFGNLAEEAMQSFFNYPLLVQAQISRSNDIELIMTYDSGLLQEFQIQALCHQFDCVLQQLARSTASDTVGSVSVAGDWDLQQAIRWNGTKQVKLLDGYPGFVHEFISDRALKQPDCEAIYTSAGSLTYHQLEVQSTKFAKLLQLNGVKQGMIVPICLEKSIWAVVAMLGILKAGGAFLPLDPSHPKARRQGLIDQVNAQHLIVSPLDYAANKDMAKNVLQIHENFDTPISSPKSSNYATNLTSNNPIYVLFTSGSTGTPKGVLVEHGAATKSILQQILSFGFGKHTRTIQFAAFTFDVALIDIFGTLVAGGTLCIPNSEERLYNTDSYIEEACVNTAFLSPSFLQTLNPEKVPSLKVVVLGGEAATPDLNLAFGTPFTNLDLEMNPHETLAAVLTATVGSWIIIIMIDWHQLDQSFQWLPTNISTGGKHWRFLKTGDLARYAPNGDIELIGRRDTQVKLRGRRIELHEIESVIKSVQSEFTHVAVDLVHLRERDHLVAFICSKPQINVDTSEHATALDGSVDVLTAEDTMPAGLAEKLGDLLPTYMTPSFILPIKFMPFTTSLKLDRKKLRAYAQRLPPEKLGEFTAEESEKAPPITDMEHQLRDLWADVLQIKADDIGRRDSFMKIGGDSISAISLTSLAREQGIKLSAARIFEMPRLSEMALAAVRTDCSTTTITTKQFSMIPTKMLNTFLTTVREKCDLQHSQEIEDAFPCTPLQEGLMGLSIKDPGSYLTRRVIRLPEHVSIAKFRLAWDKTVIQCANLRTRIVSHDGKTFQVIVKDDISWQHTAISGDPSTALKNVEIGYGSRLCYYELIEGDGGAAYFALCLQHAIYDGWAIRIVLDVLQQAYDGGPPLILHPYSSFVERIHATDRSSAQAYWLEQLAGAKGANFPEPPTSGKVAERKMPAMDHSKSYFSMSLLKGSQFTTATVLRAAWAIVLAEYCDTADICFGATVSGRQASAPGIELMAGPTIATVPVRIKLDKELTVSSFLLAVQNQASEMVVYEQFGMRNISRLSEDIRETCNFTSLLVIQPHNKSGSTSDRPALLPLGTVVDEAANMFAKYPLVVQVGLTGSDTVELAISYDSAILTAEEVVALSHQIGHVALQLVHQQDQRLASVSVAGSWDLRQIQKWNNELQLRNDEACVLDLISMRVEQTPYKEAIYSTNSCLSYSELDRQATKFAFYLAQIGVRRGSIIPICFEKSIWAVIAILGILKVGGVYVPLDAASPIGRRKGLVEQVDAAIIVVSPLQEISCKGLANRIVVISGEFLRQVPEQETIVRHDLSPSDPAYIFFTSGTTGKPKGIVVHHRALSCSIKAHSIRYGISNRTRLFEFSHYNFDVNVMNIFCTLTEGGTVCIPTEEERLYTPSDFMTRARVDFACFAPSFARTIRPQSVPHLKTLLVGGEALAKDVQEMWCNEVKLINGYGPTETTISCVAYDVVSSNRSPNVIGKPFANDCYLVNPDDHNRLTAVGCVGELIIHGHNVAQGYFNNKEITKQVFLEGVDFLGPELCGDTRRFYKTGDLVKYLPDGNILYLGRKDTQVKIRGKRIEIGEIEATMKGTISGVKHVAVELVRLNTREALVGFVCFDLETTELQRDTLEKTNHPDIIPLDDAIKKVLLKAISSMKETLPAYMIPSIFIPLRIFPFFSSLKLDRKTLQGIATCLDSKQIAAFNLASKSKVPPSTDMEMKLQVLWAQVLKIRQEEIGKHDSFLQIGGDSISAIELATISKEQGINITVANVFEAPQLESLAAIAIKNSQGVSSENVKIYKPFGLVGKPESENIMTEIEQQCGLPSTDEIEDVFPCTPLQEGLMALAEKHPGSYVGKQLYEIPRHVDIELFKWAWDQTVQLCCNLRTRIVWVKSKSWQVLLKTTQDWEFMNLKTATDAMDSLSNTKMRYGAPLCRYSLVRSDSVFYFAISIHHAVFDGWTVNIIMDTLHRMYYRKDVPHLQPYSNFINYTLSVDVTDAQEYWKRQLEGAEGARFPPRSNQEIVSGCTSMVKKKVAFGNSRETSITKASILRAAWAIVMAQYGMTDDICFGATVSGRLASVPGIANMTGLTIATVPVRVKLDSQQSALSFLQDIQHQSSDMVAYEQLGLQNIAKVSHSAKMACEFNSLFVVQPVQRSQEPGHDGKRILQAAEISEQVVLDSADSYFNFPLTAQCILNEKEVELHLTFQTDVLSKFEVTALSNHFSHVFSQLLSQDSTPLGKVSVSGHWDADTKAGWQNTDQGLAIVDPRNHHNLAPIGCIGELLYIGTNVSVKYPDSTELNFDDNPDWATSLLSDGRKAFRTGQLVRYSETGTIIAMGKMEGAKTRQSRVVVQDSLQKYPSARDKRSLMETEASLSTLWAQVLGLDDDDVSQSDNFLEIGGDSINAIELVALAQRQGINLTVPMVFRNPELASMARAAAVNLKEITYEASPFSLIESPLAAELESNVVTSCGLSSFDEVEDLYPCTALQTGLMALTVTQPGSYVNKSVFKVDKATDTERFIAAWNQTVATFTNLRTRIILDSGRALQVITKKGTAWELNPLDLKVENIRMGYGQPLCRYGLDRDAQGDEVFVLVMHHAIYDGWTMNLMANAFRRAYSGETGTQLQPYANFIKYNLSLDSQDAASYWTAYLDGATPSSFPDSKRTRKKGMAGGSGSLSKRVLLPKALESPATKATHVQAAWTLLLSRYCASNDVCFGTTVSGRQAPVYGLNNMPGPTVATIPVRVRLERLETMSQLLSALQEDSSNCVPHEQFGVQNIAKVSPEAQAACTFSNLLVIQPGFEGSTTRPGDPMLLQPQSTESTVGDMNSNFFNYPLVIQAFLSEDEVEFFFTYDRRVITAQQLEAVSNQLDHVLKQMCDKKDQPLSEISLVGPWEMEHAIRASALREPTHACTHWQILEQIQNRPNDEAISAWDQTLTYAELGALASRLAQELVRSGVGSNSPVAVCFEKSSWAVVAMLAIQYAGGSIVPVDSATPRHRRAVIIQETGSRFALVSRQFHQTFGDMGIPTFVVDDEAVSSLPGAEQFVPPEIQPSNVSVTLFTSGSTGKPKGILLTHENICSSADGYGAQMSIGPGARVFQFSSYAFDVAILDIFTTLIRGGCLCIPSDHDRMYDLAGAIMRSEANWAFLTPTVANTLSPKDVPCLTALCLGGEAVSETTIQQWRDHDIQLYSGYGPAESSICSSNSCIVTAETPTNIGRPISSAFWVVEPSNERKLVPVGCVGELLIQGPLLAKGYLNSDATSNGKWLENIDWLPKGFPSRGFLTGDLVKLHGQRIELAEIEHHISVALLEADTVVVDLVQWNDNQALTAFISLPRDANRAKLASISPKLSAALPSAMIPKYYIPMQKMPMTLSGKLDRASLRKTAAEMTPAQLLQFTSTGYRASRPCSTELELSIRHHWSEVLGIPESTIGAEDNFYHLGGDSIRIVTLAQRILKAYGVTLGLWLINSKDTTVASMAELIESTAVGEGLRKVPTLNLEMEFDSIVNQAWNLRNVVDSPITKLPKNATVFLTGGTGYLGTEILRQLLASDNICRVIILVRAKSTSHGLERVKRTAQIAGWWDSANTDKITIWQGDLAKPNLGLSEDNLRHLQGKSTTHIHAIIHNGAVVNWNADYNKLRRANIDSTVQLLRLATSSTATKFVFVSGGMKETDQYNNEDLFAKLLPKCGYVQTKIMAERIILEIASRLPALQNRISVVKPGLIIGPTQTGVANIDDFLWRAAATAVSMGKCPLEGEAWLHIADVEYVSGIIINQVFSSEICTSVDMLEGMYMSTFWDLIHQELCLEYDTIPFPEWVKLALEQVNRVGERHPLWAAQHFLTQPDGQSSRPDGYVTPQDMCDAMRSNVRYLEGIGFIRRSIGGLGIVNGDVIGRSNMADYEE</sequence>
<dbReference type="SUPFAM" id="SSF52777">
    <property type="entry name" value="CoA-dependent acyltransferases"/>
    <property type="match status" value="8"/>
</dbReference>
<dbReference type="CDD" id="cd05918">
    <property type="entry name" value="A_NRPS_SidN3_like"/>
    <property type="match status" value="3"/>
</dbReference>
<dbReference type="Pfam" id="PF07993">
    <property type="entry name" value="NAD_binding_4"/>
    <property type="match status" value="1"/>
</dbReference>
<dbReference type="GO" id="GO:0043041">
    <property type="term" value="P:amino acid activation for nonribosomal peptide biosynthetic process"/>
    <property type="evidence" value="ECO:0007669"/>
    <property type="project" value="TreeGrafter"/>
</dbReference>
<dbReference type="InterPro" id="IPR001242">
    <property type="entry name" value="Condensation_dom"/>
</dbReference>
<evidence type="ECO:0000256" key="1">
    <source>
        <dbReference type="ARBA" id="ARBA00005107"/>
    </source>
</evidence>
<comment type="caution">
    <text evidence="9">The sequence shown here is derived from an EMBL/GenBank/DDBJ whole genome shotgun (WGS) entry which is preliminary data.</text>
</comment>
<dbReference type="InterPro" id="IPR020845">
    <property type="entry name" value="AMP-binding_CS"/>
</dbReference>
<dbReference type="PROSITE" id="PS00455">
    <property type="entry name" value="AMP_BINDING"/>
    <property type="match status" value="2"/>
</dbReference>
<dbReference type="InterPro" id="IPR010080">
    <property type="entry name" value="Thioester_reductase-like_dom"/>
</dbReference>
<dbReference type="GO" id="GO:0005737">
    <property type="term" value="C:cytoplasm"/>
    <property type="evidence" value="ECO:0007669"/>
    <property type="project" value="TreeGrafter"/>
</dbReference>
<dbReference type="PANTHER" id="PTHR45527">
    <property type="entry name" value="NONRIBOSOMAL PEPTIDE SYNTHETASE"/>
    <property type="match status" value="1"/>
</dbReference>
<dbReference type="SMART" id="SM01294">
    <property type="entry name" value="PKS_PP_betabranch"/>
    <property type="match status" value="1"/>
</dbReference>
<dbReference type="FunFam" id="1.10.1200.10:FF:000005">
    <property type="entry name" value="Nonribosomal peptide synthetase 1"/>
    <property type="match status" value="2"/>
</dbReference>